<protein>
    <submittedName>
        <fullName evidence="1">Restriction endonuclease</fullName>
    </submittedName>
</protein>
<dbReference type="Pfam" id="PF10117">
    <property type="entry name" value="McrBC"/>
    <property type="match status" value="1"/>
</dbReference>
<comment type="caution">
    <text evidence="1">The sequence shown here is derived from an EMBL/GenBank/DDBJ whole genome shotgun (WGS) entry which is preliminary data.</text>
</comment>
<reference evidence="1 2" key="1">
    <citation type="submission" date="2019-04" db="EMBL/GenBank/DDBJ databases">
        <title>Pedobacter sp. RP-1-16 sp. nov., isolated from Arctic soil.</title>
        <authorList>
            <person name="Dahal R.H."/>
            <person name="Kim D.-U."/>
        </authorList>
    </citation>
    <scope>NUCLEOTIDE SEQUENCE [LARGE SCALE GENOMIC DNA]</scope>
    <source>
        <strain evidence="1 2">RP-1-16</strain>
    </source>
</reference>
<dbReference type="PANTHER" id="PTHR38733:SF1">
    <property type="entry name" value="TYPE IV METHYL-DIRECTED RESTRICTION ENZYME ECOKMCRBC"/>
    <property type="match status" value="1"/>
</dbReference>
<dbReference type="Proteomes" id="UP000309594">
    <property type="component" value="Unassembled WGS sequence"/>
</dbReference>
<keyword evidence="1" id="KW-0378">Hydrolase</keyword>
<sequence length="423" mass="49640">MKRMVRVFEHQILDKFSLCTDKEPLGVEAIDALWKFNDANGQKYFIGTRHGVRFKQFVGVLQVGNVTIEILPKADLNESEEYDRWQDILLKMLKYCKWISVDSLTTASLRIKNNSLLDLYFELYLKELESLIHQGLFKKYKPVEDNVTALKGSLRFSKHIQQNLVNKARFYTAHQVYSQDHLLHQILLYALQILKKINCNHQLTDRINRVLFSLPEISWRSITASHFKQIVESRKTKPYKQALQIAKMLILNYSPDIKQGKEDMIAILFDMNRLWEEFVYRVLSNNLDAERYRLSFQNKQDFWDNKTIRPDIYMEVLEDLKVVNGYIIDTKWKIVADHSPSDEDLRQIFAYNAHWDCENSLLLYPSSIPTHRHSTGKYHFLFNGKTHHCSLGFIGVNDGRGGVNIKFHNKVLDMLLTKSATDM</sequence>
<dbReference type="PANTHER" id="PTHR38733">
    <property type="entry name" value="PROTEIN MCRC"/>
    <property type="match status" value="1"/>
</dbReference>
<dbReference type="AlphaFoldDB" id="A0A4U1GGC1"/>
<dbReference type="GO" id="GO:0004519">
    <property type="term" value="F:endonuclease activity"/>
    <property type="evidence" value="ECO:0007669"/>
    <property type="project" value="UniProtKB-KW"/>
</dbReference>
<evidence type="ECO:0000313" key="1">
    <source>
        <dbReference type="EMBL" id="TKC62149.1"/>
    </source>
</evidence>
<keyword evidence="1" id="KW-0255">Endonuclease</keyword>
<gene>
    <name evidence="1" type="ORF">FBD94_07965</name>
</gene>
<accession>A0A4U1GGC1</accession>
<organism evidence="1 2">
    <name type="scientific">Pedobacter hiemivivus</name>
    <dbReference type="NCBI Taxonomy" id="2530454"/>
    <lineage>
        <taxon>Bacteria</taxon>
        <taxon>Pseudomonadati</taxon>
        <taxon>Bacteroidota</taxon>
        <taxon>Sphingobacteriia</taxon>
        <taxon>Sphingobacteriales</taxon>
        <taxon>Sphingobacteriaceae</taxon>
        <taxon>Pedobacter</taxon>
    </lineage>
</organism>
<proteinExistence type="predicted"/>
<keyword evidence="1" id="KW-0540">Nuclease</keyword>
<dbReference type="EMBL" id="SWDX01000003">
    <property type="protein sequence ID" value="TKC62149.1"/>
    <property type="molecule type" value="Genomic_DNA"/>
</dbReference>
<dbReference type="InterPro" id="IPR019292">
    <property type="entry name" value="McrC"/>
</dbReference>
<evidence type="ECO:0000313" key="2">
    <source>
        <dbReference type="Proteomes" id="UP000309594"/>
    </source>
</evidence>
<dbReference type="RefSeq" id="WP_136879807.1">
    <property type="nucleotide sequence ID" value="NZ_SWDX01000003.1"/>
</dbReference>
<name>A0A4U1GGC1_9SPHI</name>